<evidence type="ECO:0000313" key="3">
    <source>
        <dbReference type="Proteomes" id="UP000053820"/>
    </source>
</evidence>
<proteinExistence type="predicted"/>
<reference evidence="2 3" key="1">
    <citation type="submission" date="2014-04" db="EMBL/GenBank/DDBJ databases">
        <title>Evolutionary Origins and Diversification of the Mycorrhizal Mutualists.</title>
        <authorList>
            <consortium name="DOE Joint Genome Institute"/>
            <consortium name="Mycorrhizal Genomics Consortium"/>
            <person name="Kohler A."/>
            <person name="Kuo A."/>
            <person name="Nagy L.G."/>
            <person name="Floudas D."/>
            <person name="Copeland A."/>
            <person name="Barry K.W."/>
            <person name="Cichocki N."/>
            <person name="Veneault-Fourrey C."/>
            <person name="LaButti K."/>
            <person name="Lindquist E.A."/>
            <person name="Lipzen A."/>
            <person name="Lundell T."/>
            <person name="Morin E."/>
            <person name="Murat C."/>
            <person name="Riley R."/>
            <person name="Ohm R."/>
            <person name="Sun H."/>
            <person name="Tunlid A."/>
            <person name="Henrissat B."/>
            <person name="Grigoriev I.V."/>
            <person name="Hibbett D.S."/>
            <person name="Martin F."/>
        </authorList>
    </citation>
    <scope>NUCLEOTIDE SEQUENCE [LARGE SCALE GENOMIC DNA]</scope>
    <source>
        <strain evidence="2 3">MD-312</strain>
    </source>
</reference>
<dbReference type="Gene3D" id="3.20.20.80">
    <property type="entry name" value="Glycosidases"/>
    <property type="match status" value="1"/>
</dbReference>
<accession>A0A0C9WFB4</accession>
<organism evidence="2 3">
    <name type="scientific">Hydnomerulius pinastri MD-312</name>
    <dbReference type="NCBI Taxonomy" id="994086"/>
    <lineage>
        <taxon>Eukaryota</taxon>
        <taxon>Fungi</taxon>
        <taxon>Dikarya</taxon>
        <taxon>Basidiomycota</taxon>
        <taxon>Agaricomycotina</taxon>
        <taxon>Agaricomycetes</taxon>
        <taxon>Agaricomycetidae</taxon>
        <taxon>Boletales</taxon>
        <taxon>Boletales incertae sedis</taxon>
        <taxon>Leucogyrophana</taxon>
    </lineage>
</organism>
<feature type="chain" id="PRO_5002216018" evidence="1">
    <location>
        <begin position="19"/>
        <end position="449"/>
    </location>
</feature>
<dbReference type="InterPro" id="IPR005197">
    <property type="entry name" value="Glyco_hydro_71"/>
</dbReference>
<evidence type="ECO:0000256" key="1">
    <source>
        <dbReference type="SAM" id="SignalP"/>
    </source>
</evidence>
<dbReference type="HOGENOM" id="CLU_019141_4_0_1"/>
<dbReference type="EMBL" id="KN839848">
    <property type="protein sequence ID" value="KIJ64072.1"/>
    <property type="molecule type" value="Genomic_DNA"/>
</dbReference>
<gene>
    <name evidence="2" type="ORF">HYDPIDRAFT_91301</name>
</gene>
<dbReference type="OrthoDB" id="3257981at2759"/>
<dbReference type="GO" id="GO:0051118">
    <property type="term" value="F:glucan endo-1,3-alpha-glucosidase activity"/>
    <property type="evidence" value="ECO:0007669"/>
    <property type="project" value="InterPro"/>
</dbReference>
<protein>
    <submittedName>
        <fullName evidence="2">Unplaced genomic scaffold scaffold_14, whole genome shotgun sequence</fullName>
    </submittedName>
</protein>
<evidence type="ECO:0000313" key="2">
    <source>
        <dbReference type="EMBL" id="KIJ64072.1"/>
    </source>
</evidence>
<dbReference type="Pfam" id="PF03659">
    <property type="entry name" value="Glyco_hydro_71"/>
    <property type="match status" value="1"/>
</dbReference>
<name>A0A0C9WFB4_9AGAM</name>
<keyword evidence="3" id="KW-1185">Reference proteome</keyword>
<keyword evidence="1" id="KW-0732">Signal</keyword>
<feature type="signal peptide" evidence="1">
    <location>
        <begin position="1"/>
        <end position="18"/>
    </location>
</feature>
<dbReference type="AlphaFoldDB" id="A0A0C9WFB4"/>
<sequence length="449" mass="49613">MPATLLVLLSLSFTCVWSLTLPQLLFRDAKVVVAHFIVGNTYNLTVDNWISDISLASSKGIDGFALNIGSDPWQHARVADAYSAALKTTFKLFLSFDMTSFPCSKPEDAAVLQKYIQDYASHPNQLSSSGKVLVSTFGGEHCTFGSKNVDEGWTSVVRKVGLPLEHFIPSFFIDPVGLSSLSVIDGAFNWRASWPAGNDDITFDPDEEWIRNLGGADYMAGVSPWFFTHYGKTSHNKNFVLRGDDWLVVRRWEVLVENRGKIVIVQIVTWNDFGESSYVGPIEGVQPQSQAWTNGYNNHFDWLDLMSYFIQAFKTGDYPPIVEDRLFMWAKLFPTAAMTLDPVGKPGHADYLQDYLWGVVFLMAPAQVTLACGSHSIPVLLPPGIRGLALPLVSSCNAEGIISRAGVEIVHLRPRNFAFRTTPQAYNYNAFVAASPSSHGTGKLALTPL</sequence>
<dbReference type="Proteomes" id="UP000053820">
    <property type="component" value="Unassembled WGS sequence"/>
</dbReference>
<dbReference type="CDD" id="cd11577">
    <property type="entry name" value="GH71"/>
    <property type="match status" value="1"/>
</dbReference>